<organism evidence="2">
    <name type="scientific">Siphoviridae sp. ctbxa26</name>
    <dbReference type="NCBI Taxonomy" id="2825568"/>
    <lineage>
        <taxon>Viruses</taxon>
        <taxon>Duplodnaviria</taxon>
        <taxon>Heunggongvirae</taxon>
        <taxon>Uroviricota</taxon>
        <taxon>Caudoviricetes</taxon>
    </lineage>
</organism>
<dbReference type="Gene3D" id="2.30.130.30">
    <property type="entry name" value="Hypothetical protein"/>
    <property type="match status" value="1"/>
</dbReference>
<dbReference type="InterPro" id="IPR015947">
    <property type="entry name" value="PUA-like_sf"/>
</dbReference>
<feature type="domain" description="DUF3850" evidence="1">
    <location>
        <begin position="3"/>
        <end position="79"/>
    </location>
</feature>
<dbReference type="InterPro" id="IPR039440">
    <property type="entry name" value="DUF3850"/>
</dbReference>
<name>A0A8S5VF42_9CAUD</name>
<dbReference type="EMBL" id="BK016254">
    <property type="protein sequence ID" value="DAG05302.1"/>
    <property type="molecule type" value="Genomic_DNA"/>
</dbReference>
<dbReference type="SUPFAM" id="SSF88697">
    <property type="entry name" value="PUA domain-like"/>
    <property type="match status" value="1"/>
</dbReference>
<reference evidence="2" key="1">
    <citation type="journal article" date="2021" name="Proc. Natl. Acad. Sci. U.S.A.">
        <title>A Catalog of Tens of Thousands of Viruses from Human Metagenomes Reveals Hidden Associations with Chronic Diseases.</title>
        <authorList>
            <person name="Tisza M.J."/>
            <person name="Buck C.B."/>
        </authorList>
    </citation>
    <scope>NUCLEOTIDE SEQUENCE</scope>
    <source>
        <strain evidence="2">Ctbxa26</strain>
    </source>
</reference>
<protein>
    <submittedName>
        <fullName evidence="2">Activating signal cointegrator</fullName>
    </submittedName>
</protein>
<accession>A0A8S5VF42</accession>
<sequence length="85" mass="9994">MKTHKIKLLLNFCDDVLSGDKRFEIRENDRGYQKGDRVVFQPYEPTDPFVKHPITDKVYEITYVLNGWGLKNGYVVFGIREVNND</sequence>
<evidence type="ECO:0000313" key="2">
    <source>
        <dbReference type="EMBL" id="DAG05302.1"/>
    </source>
</evidence>
<proteinExistence type="predicted"/>
<dbReference type="Pfam" id="PF12961">
    <property type="entry name" value="DUF3850"/>
    <property type="match status" value="1"/>
</dbReference>
<evidence type="ECO:0000259" key="1">
    <source>
        <dbReference type="Pfam" id="PF12961"/>
    </source>
</evidence>